<comment type="similarity">
    <text evidence="1">Belongs to the glycosyl hydrolase 35 family.</text>
</comment>
<dbReference type="InterPro" id="IPR008979">
    <property type="entry name" value="Galactose-bd-like_sf"/>
</dbReference>
<dbReference type="Pfam" id="PF01301">
    <property type="entry name" value="Glyco_hydro_35"/>
    <property type="match status" value="1"/>
</dbReference>
<dbReference type="InterPro" id="IPR019801">
    <property type="entry name" value="Glyco_hydro_35_CS"/>
</dbReference>
<proteinExistence type="inferred from homology"/>
<dbReference type="InterPro" id="IPR026283">
    <property type="entry name" value="B-gal_1-like"/>
</dbReference>
<reference evidence="7 8" key="1">
    <citation type="journal article" date="2015" name="ISME J.">
        <title>Draft Genome Sequence of Streptomyces incarnatus NRRL8089, which Produces the Nucleoside Antibiotic Sinefungin.</title>
        <authorList>
            <person name="Oshima K."/>
            <person name="Hattori M."/>
            <person name="Shimizu H."/>
            <person name="Fukuda K."/>
            <person name="Nemoto M."/>
            <person name="Inagaki K."/>
            <person name="Tamura T."/>
        </authorList>
    </citation>
    <scope>NUCLEOTIDE SEQUENCE [LARGE SCALE GENOMIC DNA]</scope>
    <source>
        <strain evidence="7 8">NRRL 8089</strain>
    </source>
</reference>
<keyword evidence="8" id="KW-1185">Reference proteome</keyword>
<evidence type="ECO:0000256" key="1">
    <source>
        <dbReference type="ARBA" id="ARBA00009809"/>
    </source>
</evidence>
<dbReference type="PRINTS" id="PR00742">
    <property type="entry name" value="GLHYDRLASE35"/>
</dbReference>
<dbReference type="InterPro" id="IPR031330">
    <property type="entry name" value="Gly_Hdrlase_35_cat"/>
</dbReference>
<sequence length="585" mass="63830">MSEFAVGESGFLLDGRPLRLLSGALHYFRVHEGHWRHRLAMLRAMGLNCVETYVPWNLHQPVPGGHRDVAALGRFLAAVGEAGLWAIVRPGPYICAEWENGGLPAWVTGEPGTRVRTRDERYLSPVEHWFHHLMREIVPRQIDRGGPVILVQVENEYGSYGSDTGHLEHLAGLLRAEGVTVPLCTSDGPEDHMLTGGSLPGVLATVNFGSHARVAFETLRRHRPGGPLMCMEFWCGWFDHWAGEHAVRDPEEAAGALREILECGASVNLYMAHGGTSFGGWAGANRGGGELHEGPLEPDVTSYDYDAPVDEYGRPTEKFWRFREVLAAYHAGPLPQPPPPPAPLGGPAEVTLGGWACLGDVLETLGGAERAAPAPPAFEELHVTRGLVRYQVDVPGPRQPYPLTLRGLRDLAVVYVDGVRAGVLTEEEPRLKEPVAGPARVEVWVESLGRVNYGPRFGEAKGITGGILHERQFLHGVRARGLDLCAFDDGVDAVRFGALPEEGAPGLYRAGVTVRGAGDARLELPGWTRGFVWINGFNLGRYWSVGPQRSLYVPGPVLREGENEVWVLELQETGLGRPAPRLLPV</sequence>
<dbReference type="Gene3D" id="2.60.120.260">
    <property type="entry name" value="Galactose-binding domain-like"/>
    <property type="match status" value="2"/>
</dbReference>
<dbReference type="SUPFAM" id="SSF51445">
    <property type="entry name" value="(Trans)glycosidases"/>
    <property type="match status" value="1"/>
</dbReference>
<evidence type="ECO:0000256" key="2">
    <source>
        <dbReference type="ARBA" id="ARBA00022801"/>
    </source>
</evidence>
<organism evidence="7 8">
    <name type="scientific">Streptomyces incarnatus</name>
    <dbReference type="NCBI Taxonomy" id="665007"/>
    <lineage>
        <taxon>Bacteria</taxon>
        <taxon>Bacillati</taxon>
        <taxon>Actinomycetota</taxon>
        <taxon>Actinomycetes</taxon>
        <taxon>Kitasatosporales</taxon>
        <taxon>Streptomycetaceae</taxon>
        <taxon>Streptomyces</taxon>
    </lineage>
</organism>
<feature type="domain" description="Beta-galactosidase 1-like first all-beta" evidence="5">
    <location>
        <begin position="375"/>
        <end position="476"/>
    </location>
</feature>
<dbReference type="InterPro" id="IPR001944">
    <property type="entry name" value="Glycoside_Hdrlase_35"/>
</dbReference>
<protein>
    <submittedName>
        <fullName evidence="7">Beta-galactosidase</fullName>
    </submittedName>
</protein>
<feature type="domain" description="Glycoside hydrolase 35 catalytic" evidence="4">
    <location>
        <begin position="11"/>
        <end position="328"/>
    </location>
</feature>
<keyword evidence="2" id="KW-0378">Hydrolase</keyword>
<evidence type="ECO:0000256" key="3">
    <source>
        <dbReference type="ARBA" id="ARBA00023295"/>
    </source>
</evidence>
<dbReference type="PROSITE" id="PS01182">
    <property type="entry name" value="GLYCOSYL_HYDROL_F35"/>
    <property type="match status" value="1"/>
</dbReference>
<evidence type="ECO:0000259" key="4">
    <source>
        <dbReference type="Pfam" id="PF01301"/>
    </source>
</evidence>
<feature type="domain" description="Beta-galactosidase galactose-binding" evidence="6">
    <location>
        <begin position="505"/>
        <end position="563"/>
    </location>
</feature>
<dbReference type="InterPro" id="IPR017853">
    <property type="entry name" value="GH"/>
</dbReference>
<dbReference type="SUPFAM" id="SSF49785">
    <property type="entry name" value="Galactose-binding domain-like"/>
    <property type="match status" value="1"/>
</dbReference>
<dbReference type="Pfam" id="PF21317">
    <property type="entry name" value="BetaGal_ABD_1"/>
    <property type="match status" value="1"/>
</dbReference>
<dbReference type="Pfam" id="PF21467">
    <property type="entry name" value="BetaGal_gal-bd"/>
    <property type="match status" value="1"/>
</dbReference>
<keyword evidence="3" id="KW-0326">Glycosidase</keyword>
<dbReference type="PANTHER" id="PTHR23421">
    <property type="entry name" value="BETA-GALACTOSIDASE RELATED"/>
    <property type="match status" value="1"/>
</dbReference>
<dbReference type="Gene3D" id="3.20.20.80">
    <property type="entry name" value="Glycosidases"/>
    <property type="match status" value="1"/>
</dbReference>
<dbReference type="InterPro" id="IPR048913">
    <property type="entry name" value="BetaGal_gal-bd"/>
</dbReference>
<evidence type="ECO:0000313" key="8">
    <source>
        <dbReference type="Proteomes" id="UP000035366"/>
    </source>
</evidence>
<dbReference type="EMBL" id="CP011497">
    <property type="protein sequence ID" value="AKJ13795.1"/>
    <property type="molecule type" value="Genomic_DNA"/>
</dbReference>
<dbReference type="RefSeq" id="WP_208901430.1">
    <property type="nucleotide sequence ID" value="NZ_CP011497.1"/>
</dbReference>
<dbReference type="Proteomes" id="UP000035366">
    <property type="component" value="Chromosome"/>
</dbReference>
<name>A0ABN4GJG0_9ACTN</name>
<gene>
    <name evidence="7" type="ORF">ABB07_28270</name>
</gene>
<accession>A0ABN4GJG0</accession>
<dbReference type="PIRSF" id="PIRSF006336">
    <property type="entry name" value="B-gal"/>
    <property type="match status" value="1"/>
</dbReference>
<dbReference type="InterPro" id="IPR048912">
    <property type="entry name" value="BetaGal1-like_ABD1"/>
</dbReference>
<evidence type="ECO:0000259" key="6">
    <source>
        <dbReference type="Pfam" id="PF21467"/>
    </source>
</evidence>
<evidence type="ECO:0000259" key="5">
    <source>
        <dbReference type="Pfam" id="PF21317"/>
    </source>
</evidence>
<evidence type="ECO:0000313" key="7">
    <source>
        <dbReference type="EMBL" id="AKJ13795.1"/>
    </source>
</evidence>